<feature type="domain" description="CBS" evidence="13">
    <location>
        <begin position="226"/>
        <end position="285"/>
    </location>
</feature>
<evidence type="ECO:0000256" key="9">
    <source>
        <dbReference type="PROSITE-ProRule" id="PRU00703"/>
    </source>
</evidence>
<evidence type="ECO:0000313" key="15">
    <source>
        <dbReference type="EMBL" id="WSE33138.1"/>
    </source>
</evidence>
<dbReference type="RefSeq" id="WP_326835942.1">
    <property type="nucleotide sequence ID" value="NZ_CP142149.1"/>
</dbReference>
<dbReference type="SUPFAM" id="SSF56176">
    <property type="entry name" value="FAD-binding/transporter-associated domain-like"/>
    <property type="match status" value="1"/>
</dbReference>
<evidence type="ECO:0000256" key="1">
    <source>
        <dbReference type="ARBA" id="ARBA00004651"/>
    </source>
</evidence>
<gene>
    <name evidence="15" type="ORF">VSH64_13595</name>
</gene>
<evidence type="ECO:0000259" key="14">
    <source>
        <dbReference type="PROSITE" id="PS51846"/>
    </source>
</evidence>
<dbReference type="Gene3D" id="3.30.465.10">
    <property type="match status" value="1"/>
</dbReference>
<keyword evidence="4 10" id="KW-0812">Transmembrane</keyword>
<evidence type="ECO:0000256" key="7">
    <source>
        <dbReference type="ARBA" id="ARBA00023122"/>
    </source>
</evidence>
<dbReference type="InterPro" id="IPR044751">
    <property type="entry name" value="Ion_transp-like_CBS"/>
</dbReference>
<feature type="domain" description="CNNM transmembrane" evidence="14">
    <location>
        <begin position="3"/>
        <end position="207"/>
    </location>
</feature>
<sequence>MTHVLFSVLGVLVFILLTIGTGLAVAAEFSLTALERSTVDADVRQTGDRRSLAVQKAHRTLSFQLSGAQVAITLTTLITGYLAEPLIGELVRPIFDAVGLSEAVAAGVSIVVALVVATFLSMILGEMVPKNIAIARPLRTARAVTGYHSRFSALFRWLITLMNNSANFVVRKFGVEPQEELRSARSPQELGSIVRSSAESGKLDTSTAELLDRSLRFGERTADELMTPRVQVESLTVEDTIHDLIEISRRTGFSRFPVHREDLDDVQGAVHVKQAFAVQGDERATVRIGSVMRPVPTVPESLPGDDLLNRLRDSRYQLAIVVDEYGGMAGLVTLEDVVEEIIGDVRDEHDEREAPASQQLGSDSWLVSGQLRPDEVSEVTGFRMPDGDYETIAGLILERLGRIPAEGDAAVVDGWQLTVTSMDRHRIAEVEVRPVEPGPEKPPGTEGPTAAPQKNSAPRPVTEREVVA</sequence>
<dbReference type="InterPro" id="IPR005170">
    <property type="entry name" value="Transptr-assoc_dom"/>
</dbReference>
<feature type="domain" description="CBS" evidence="13">
    <location>
        <begin position="291"/>
        <end position="351"/>
    </location>
</feature>
<dbReference type="SUPFAM" id="SSF54631">
    <property type="entry name" value="CBS-domain pair"/>
    <property type="match status" value="1"/>
</dbReference>
<evidence type="ECO:0000256" key="3">
    <source>
        <dbReference type="ARBA" id="ARBA00022475"/>
    </source>
</evidence>
<dbReference type="Pfam" id="PF03471">
    <property type="entry name" value="CorC_HlyC"/>
    <property type="match status" value="1"/>
</dbReference>
<dbReference type="Proteomes" id="UP001330812">
    <property type="component" value="Chromosome"/>
</dbReference>
<keyword evidence="8 10" id="KW-0472">Membrane</keyword>
<evidence type="ECO:0000256" key="8">
    <source>
        <dbReference type="ARBA" id="ARBA00023136"/>
    </source>
</evidence>
<comment type="similarity">
    <text evidence="2">Belongs to the UPF0053 family.</text>
</comment>
<dbReference type="InterPro" id="IPR002550">
    <property type="entry name" value="CNNM"/>
</dbReference>
<dbReference type="Pfam" id="PF01595">
    <property type="entry name" value="CNNM"/>
    <property type="match status" value="1"/>
</dbReference>
<organism evidence="15 16">
    <name type="scientific">Amycolatopsis rhabdoformis</name>
    <dbReference type="NCBI Taxonomy" id="1448059"/>
    <lineage>
        <taxon>Bacteria</taxon>
        <taxon>Bacillati</taxon>
        <taxon>Actinomycetota</taxon>
        <taxon>Actinomycetes</taxon>
        <taxon>Pseudonocardiales</taxon>
        <taxon>Pseudonocardiaceae</taxon>
        <taxon>Amycolatopsis</taxon>
    </lineage>
</organism>
<feature type="region of interest" description="Disordered" evidence="11">
    <location>
        <begin position="430"/>
        <end position="468"/>
    </location>
</feature>
<evidence type="ECO:0000256" key="2">
    <source>
        <dbReference type="ARBA" id="ARBA00006337"/>
    </source>
</evidence>
<dbReference type="PROSITE" id="PS51846">
    <property type="entry name" value="CNNM"/>
    <property type="match status" value="1"/>
</dbReference>
<evidence type="ECO:0000259" key="13">
    <source>
        <dbReference type="PROSITE" id="PS51371"/>
    </source>
</evidence>
<keyword evidence="5" id="KW-0677">Repeat</keyword>
<dbReference type="PANTHER" id="PTHR43099">
    <property type="entry name" value="UPF0053 PROTEIN YRKA"/>
    <property type="match status" value="1"/>
</dbReference>
<dbReference type="Gene3D" id="3.10.580.10">
    <property type="entry name" value="CBS-domain"/>
    <property type="match status" value="1"/>
</dbReference>
<comment type="subcellular location">
    <subcellularLocation>
        <location evidence="1">Cell membrane</location>
        <topology evidence="1">Multi-pass membrane protein</topology>
    </subcellularLocation>
</comment>
<evidence type="ECO:0000256" key="4">
    <source>
        <dbReference type="ARBA" id="ARBA00022692"/>
    </source>
</evidence>
<evidence type="ECO:0000256" key="12">
    <source>
        <dbReference type="SAM" id="Phobius"/>
    </source>
</evidence>
<keyword evidence="7 9" id="KW-0129">CBS domain</keyword>
<reference evidence="15 16" key="1">
    <citation type="journal article" date="2015" name="Int. J. Syst. Evol. Microbiol.">
        <title>Amycolatopsis rhabdoformis sp. nov., an actinomycete isolated from a tropical forest soil.</title>
        <authorList>
            <person name="Souza W.R."/>
            <person name="Silva R.E."/>
            <person name="Goodfellow M."/>
            <person name="Busarakam K."/>
            <person name="Figueiro F.S."/>
            <person name="Ferreira D."/>
            <person name="Rodrigues-Filho E."/>
            <person name="Moraes L.A.B."/>
            <person name="Zucchi T.D."/>
        </authorList>
    </citation>
    <scope>NUCLEOTIDE SEQUENCE [LARGE SCALE GENOMIC DNA]</scope>
    <source>
        <strain evidence="15 16">NCIMB 14900</strain>
    </source>
</reference>
<dbReference type="SMART" id="SM01091">
    <property type="entry name" value="CorC_HlyC"/>
    <property type="match status" value="1"/>
</dbReference>
<dbReference type="InterPro" id="IPR046342">
    <property type="entry name" value="CBS_dom_sf"/>
</dbReference>
<dbReference type="InterPro" id="IPR051676">
    <property type="entry name" value="UPF0053_domain"/>
</dbReference>
<accession>A0ABZ1IHK8</accession>
<feature type="transmembrane region" description="Helical" evidence="12">
    <location>
        <begin position="103"/>
        <end position="124"/>
    </location>
</feature>
<dbReference type="CDD" id="cd04590">
    <property type="entry name" value="CBS_pair_CorC_HlyC_assoc"/>
    <property type="match status" value="1"/>
</dbReference>
<dbReference type="InterPro" id="IPR000644">
    <property type="entry name" value="CBS_dom"/>
</dbReference>
<dbReference type="Pfam" id="PF00571">
    <property type="entry name" value="CBS"/>
    <property type="match status" value="1"/>
</dbReference>
<keyword evidence="6 10" id="KW-1133">Transmembrane helix</keyword>
<dbReference type="InterPro" id="IPR016169">
    <property type="entry name" value="FAD-bd_PCMH_sub2"/>
</dbReference>
<proteinExistence type="inferred from homology"/>
<evidence type="ECO:0000313" key="16">
    <source>
        <dbReference type="Proteomes" id="UP001330812"/>
    </source>
</evidence>
<dbReference type="PROSITE" id="PS51371">
    <property type="entry name" value="CBS"/>
    <property type="match status" value="2"/>
</dbReference>
<dbReference type="InterPro" id="IPR036318">
    <property type="entry name" value="FAD-bd_PCMH-like_sf"/>
</dbReference>
<keyword evidence="3" id="KW-1003">Cell membrane</keyword>
<evidence type="ECO:0000256" key="10">
    <source>
        <dbReference type="PROSITE-ProRule" id="PRU01193"/>
    </source>
</evidence>
<keyword evidence="16" id="KW-1185">Reference proteome</keyword>
<evidence type="ECO:0000256" key="6">
    <source>
        <dbReference type="ARBA" id="ARBA00022989"/>
    </source>
</evidence>
<dbReference type="EMBL" id="CP142149">
    <property type="protein sequence ID" value="WSE33138.1"/>
    <property type="molecule type" value="Genomic_DNA"/>
</dbReference>
<evidence type="ECO:0000256" key="5">
    <source>
        <dbReference type="ARBA" id="ARBA00022737"/>
    </source>
</evidence>
<protein>
    <submittedName>
        <fullName evidence="15">Hemolysin family protein</fullName>
    </submittedName>
</protein>
<dbReference type="PANTHER" id="PTHR43099:SF6">
    <property type="entry name" value="UPF0053 PROTEIN RV1842C"/>
    <property type="match status" value="1"/>
</dbReference>
<name>A0ABZ1IHK8_9PSEU</name>
<evidence type="ECO:0000256" key="11">
    <source>
        <dbReference type="SAM" id="MobiDB-lite"/>
    </source>
</evidence>